<dbReference type="Proteomes" id="UP000034543">
    <property type="component" value="Unassembled WGS sequence"/>
</dbReference>
<evidence type="ECO:0000256" key="5">
    <source>
        <dbReference type="SAM" id="Phobius"/>
    </source>
</evidence>
<feature type="transmembrane region" description="Helical" evidence="5">
    <location>
        <begin position="12"/>
        <end position="29"/>
    </location>
</feature>
<keyword evidence="4 5" id="KW-0472">Membrane</keyword>
<evidence type="ECO:0000313" key="7">
    <source>
        <dbReference type="Proteomes" id="UP000034543"/>
    </source>
</evidence>
<name>A0A0G1CHE6_9BACT</name>
<dbReference type="Pfam" id="PF09685">
    <property type="entry name" value="MamF_MmsF"/>
    <property type="match status" value="1"/>
</dbReference>
<accession>A0A0G1CHE6</accession>
<evidence type="ECO:0008006" key="8">
    <source>
        <dbReference type="Google" id="ProtNLM"/>
    </source>
</evidence>
<dbReference type="PANTHER" id="PTHR36460">
    <property type="entry name" value="UPF0132 DOMAIN PROTEIN (AFU_ORTHOLOGUE AFUA_3G10255)"/>
    <property type="match status" value="1"/>
</dbReference>
<proteinExistence type="predicted"/>
<evidence type="ECO:0000256" key="2">
    <source>
        <dbReference type="ARBA" id="ARBA00022692"/>
    </source>
</evidence>
<dbReference type="GO" id="GO:0016020">
    <property type="term" value="C:membrane"/>
    <property type="evidence" value="ECO:0007669"/>
    <property type="project" value="UniProtKB-SubCell"/>
</dbReference>
<evidence type="ECO:0000256" key="3">
    <source>
        <dbReference type="ARBA" id="ARBA00022989"/>
    </source>
</evidence>
<evidence type="ECO:0000256" key="1">
    <source>
        <dbReference type="ARBA" id="ARBA00004141"/>
    </source>
</evidence>
<keyword evidence="2 5" id="KW-0812">Transmembrane</keyword>
<dbReference type="EMBL" id="LCFB01000012">
    <property type="protein sequence ID" value="KKS84942.1"/>
    <property type="molecule type" value="Genomic_DNA"/>
</dbReference>
<dbReference type="STRING" id="1618436.UV59_C0012G0035"/>
<organism evidence="6 7">
    <name type="scientific">Candidatus Gottesmanbacteria bacterium GW2011_GWA1_43_11</name>
    <dbReference type="NCBI Taxonomy" id="1618436"/>
    <lineage>
        <taxon>Bacteria</taxon>
        <taxon>Candidatus Gottesmaniibacteriota</taxon>
    </lineage>
</organism>
<dbReference type="InterPro" id="IPR019109">
    <property type="entry name" value="MamF_MmsF"/>
</dbReference>
<protein>
    <recommendedName>
        <fullName evidence="8">DUF4870 domain-containing protein</fullName>
    </recommendedName>
</protein>
<feature type="transmembrane region" description="Helical" evidence="5">
    <location>
        <begin position="36"/>
        <end position="56"/>
    </location>
</feature>
<evidence type="ECO:0000256" key="4">
    <source>
        <dbReference type="ARBA" id="ARBA00023136"/>
    </source>
</evidence>
<sequence length="105" mass="11973">MAEAKSDDNIKGALAYLLFFVSGIALLLVEKKSTYVRFHAMQSTLFFGGLFILGFIPVLGLLLWLILPFVVFLAWLFLMWKAFNGEKFKLPYVGNFAEKQLAKFK</sequence>
<dbReference type="AlphaFoldDB" id="A0A0G1CHE6"/>
<comment type="caution">
    <text evidence="6">The sequence shown here is derived from an EMBL/GenBank/DDBJ whole genome shotgun (WGS) entry which is preliminary data.</text>
</comment>
<gene>
    <name evidence="6" type="ORF">UV59_C0012G0035</name>
</gene>
<dbReference type="PANTHER" id="PTHR36460:SF1">
    <property type="entry name" value="UPF0132 DOMAIN PROTEIN (AFU_ORTHOLOGUE AFUA_3G10255)"/>
    <property type="match status" value="1"/>
</dbReference>
<evidence type="ECO:0000313" key="6">
    <source>
        <dbReference type="EMBL" id="KKS84942.1"/>
    </source>
</evidence>
<reference evidence="6 7" key="1">
    <citation type="journal article" date="2015" name="Nature">
        <title>rRNA introns, odd ribosomes, and small enigmatic genomes across a large radiation of phyla.</title>
        <authorList>
            <person name="Brown C.T."/>
            <person name="Hug L.A."/>
            <person name="Thomas B.C."/>
            <person name="Sharon I."/>
            <person name="Castelle C.J."/>
            <person name="Singh A."/>
            <person name="Wilkins M.J."/>
            <person name="Williams K.H."/>
            <person name="Banfield J.F."/>
        </authorList>
    </citation>
    <scope>NUCLEOTIDE SEQUENCE [LARGE SCALE GENOMIC DNA]</scope>
</reference>
<keyword evidence="3 5" id="KW-1133">Transmembrane helix</keyword>
<comment type="subcellular location">
    <subcellularLocation>
        <location evidence="1">Membrane</location>
        <topology evidence="1">Multi-pass membrane protein</topology>
    </subcellularLocation>
</comment>